<dbReference type="InterPro" id="IPR050268">
    <property type="entry name" value="NADH-dep_flavin_reductase"/>
</dbReference>
<dbReference type="PANTHER" id="PTHR30466">
    <property type="entry name" value="FLAVIN REDUCTASE"/>
    <property type="match status" value="1"/>
</dbReference>
<dbReference type="EMBL" id="WBJX01000002">
    <property type="protein sequence ID" value="KAB1638373.1"/>
    <property type="molecule type" value="Genomic_DNA"/>
</dbReference>
<sequence>MPRHPRSAPVSTEPTSLVNHAQIDQTELSESFRSLFRQHPSGVAVLTAQSDAGPVAMTITSLTSVNASPALVAFSLSKASSATPGILRAQSVLVHFIDEASLSVAQVAATSGVDRFADRDSWSYLPSGEPHYSAVQRWARGRIRSTLDVDGAVLVVLDVLEARDDRAGSEHGGAGVVYRNRIWHELGAPHS</sequence>
<proteinExistence type="predicted"/>
<reference evidence="3 4" key="1">
    <citation type="submission" date="2019-09" db="EMBL/GenBank/DDBJ databases">
        <title>Phylogeny of genus Pseudoclavibacter and closely related genus.</title>
        <authorList>
            <person name="Li Y."/>
        </authorList>
    </citation>
    <scope>NUCLEOTIDE SEQUENCE [LARGE SCALE GENOMIC DNA]</scope>
    <source>
        <strain evidence="3 4">THG-MD12</strain>
    </source>
</reference>
<dbReference type="Pfam" id="PF01613">
    <property type="entry name" value="Flavin_Reduct"/>
    <property type="match status" value="1"/>
</dbReference>
<evidence type="ECO:0000313" key="3">
    <source>
        <dbReference type="EMBL" id="KAB1638373.1"/>
    </source>
</evidence>
<dbReference type="SMART" id="SM00903">
    <property type="entry name" value="Flavin_Reduct"/>
    <property type="match status" value="1"/>
</dbReference>
<evidence type="ECO:0000259" key="2">
    <source>
        <dbReference type="SMART" id="SM00903"/>
    </source>
</evidence>
<organism evidence="3 4">
    <name type="scientific">Pseudoclavibacter terrae</name>
    <dbReference type="NCBI Taxonomy" id="1530195"/>
    <lineage>
        <taxon>Bacteria</taxon>
        <taxon>Bacillati</taxon>
        <taxon>Actinomycetota</taxon>
        <taxon>Actinomycetes</taxon>
        <taxon>Micrococcales</taxon>
        <taxon>Microbacteriaceae</taxon>
        <taxon>Pseudoclavibacter</taxon>
    </lineage>
</organism>
<evidence type="ECO:0000256" key="1">
    <source>
        <dbReference type="ARBA" id="ARBA00023002"/>
    </source>
</evidence>
<comment type="caution">
    <text evidence="3">The sequence shown here is derived from an EMBL/GenBank/DDBJ whole genome shotgun (WGS) entry which is preliminary data.</text>
</comment>
<name>A0A7J5B2X9_9MICO</name>
<dbReference type="GO" id="GO:0042602">
    <property type="term" value="F:riboflavin reductase (NADPH) activity"/>
    <property type="evidence" value="ECO:0007669"/>
    <property type="project" value="TreeGrafter"/>
</dbReference>
<dbReference type="Proteomes" id="UP000490386">
    <property type="component" value="Unassembled WGS sequence"/>
</dbReference>
<dbReference type="InterPro" id="IPR002563">
    <property type="entry name" value="Flavin_Rdtase-like_dom"/>
</dbReference>
<dbReference type="PANTHER" id="PTHR30466:SF1">
    <property type="entry name" value="FMN REDUCTASE (NADH) RUTF"/>
    <property type="match status" value="1"/>
</dbReference>
<feature type="domain" description="Flavin reductase like" evidence="2">
    <location>
        <begin position="36"/>
        <end position="185"/>
    </location>
</feature>
<keyword evidence="1" id="KW-0560">Oxidoreductase</keyword>
<evidence type="ECO:0000313" key="4">
    <source>
        <dbReference type="Proteomes" id="UP000490386"/>
    </source>
</evidence>
<keyword evidence="4" id="KW-1185">Reference proteome</keyword>
<dbReference type="InterPro" id="IPR012349">
    <property type="entry name" value="Split_barrel_FMN-bd"/>
</dbReference>
<accession>A0A7J5B2X9</accession>
<protein>
    <submittedName>
        <fullName evidence="3">Flavin reductase</fullName>
    </submittedName>
</protein>
<gene>
    <name evidence="3" type="ORF">F8O03_08235</name>
</gene>
<dbReference type="OrthoDB" id="8901155at2"/>
<dbReference type="AlphaFoldDB" id="A0A7J5B2X9"/>
<dbReference type="GO" id="GO:0010181">
    <property type="term" value="F:FMN binding"/>
    <property type="evidence" value="ECO:0007669"/>
    <property type="project" value="InterPro"/>
</dbReference>
<dbReference type="SUPFAM" id="SSF50475">
    <property type="entry name" value="FMN-binding split barrel"/>
    <property type="match status" value="1"/>
</dbReference>
<dbReference type="Gene3D" id="2.30.110.10">
    <property type="entry name" value="Electron Transport, Fmn-binding Protein, Chain A"/>
    <property type="match status" value="1"/>
</dbReference>